<keyword evidence="1" id="KW-0472">Membrane</keyword>
<evidence type="ECO:0000256" key="1">
    <source>
        <dbReference type="SAM" id="Phobius"/>
    </source>
</evidence>
<keyword evidence="1" id="KW-1133">Transmembrane helix</keyword>
<accession>A0A5N6UP42</accession>
<evidence type="ECO:0000313" key="2">
    <source>
        <dbReference type="EMBL" id="KAE8160418.1"/>
    </source>
</evidence>
<keyword evidence="3" id="KW-1185">Reference proteome</keyword>
<protein>
    <submittedName>
        <fullName evidence="2">Uncharacterized protein</fullName>
    </submittedName>
</protein>
<evidence type="ECO:0000313" key="3">
    <source>
        <dbReference type="Proteomes" id="UP000326950"/>
    </source>
</evidence>
<reference evidence="2 3" key="1">
    <citation type="submission" date="2019-04" db="EMBL/GenBank/DDBJ databases">
        <title>Friends and foes A comparative genomics study of 23 Aspergillus species from section Flavi.</title>
        <authorList>
            <consortium name="DOE Joint Genome Institute"/>
            <person name="Kjaerbolling I."/>
            <person name="Vesth T."/>
            <person name="Frisvad J.C."/>
            <person name="Nybo J.L."/>
            <person name="Theobald S."/>
            <person name="Kildgaard S."/>
            <person name="Isbrandt T."/>
            <person name="Kuo A."/>
            <person name="Sato A."/>
            <person name="Lyhne E.K."/>
            <person name="Kogle M.E."/>
            <person name="Wiebenga A."/>
            <person name="Kun R.S."/>
            <person name="Lubbers R.J."/>
            <person name="Makela M.R."/>
            <person name="Barry K."/>
            <person name="Chovatia M."/>
            <person name="Clum A."/>
            <person name="Daum C."/>
            <person name="Haridas S."/>
            <person name="He G."/>
            <person name="LaButti K."/>
            <person name="Lipzen A."/>
            <person name="Mondo S."/>
            <person name="Riley R."/>
            <person name="Salamov A."/>
            <person name="Simmons B.A."/>
            <person name="Magnuson J.K."/>
            <person name="Henrissat B."/>
            <person name="Mortensen U.H."/>
            <person name="Larsen T.O."/>
            <person name="Devries R.P."/>
            <person name="Grigoriev I.V."/>
            <person name="Machida M."/>
            <person name="Baker S.E."/>
            <person name="Andersen M.R."/>
        </authorList>
    </citation>
    <scope>NUCLEOTIDE SEQUENCE [LARGE SCALE GENOMIC DNA]</scope>
    <source>
        <strain evidence="2 3">CBS 117626</strain>
    </source>
</reference>
<gene>
    <name evidence="2" type="ORF">BDV40DRAFT_302343</name>
</gene>
<feature type="transmembrane region" description="Helical" evidence="1">
    <location>
        <begin position="104"/>
        <end position="122"/>
    </location>
</feature>
<name>A0A5N6UP42_ASPTM</name>
<dbReference type="EMBL" id="ML738658">
    <property type="protein sequence ID" value="KAE8160418.1"/>
    <property type="molecule type" value="Genomic_DNA"/>
</dbReference>
<dbReference type="AlphaFoldDB" id="A0A5N6UP42"/>
<dbReference type="Proteomes" id="UP000326950">
    <property type="component" value="Unassembled WGS sequence"/>
</dbReference>
<keyword evidence="1" id="KW-0812">Transmembrane</keyword>
<sequence length="163" mass="17826">MGSTQGVPENGREHTLLQQTTKRSFAEKLVVSAKYHAITGPSSLFITASMLTYWDPPHSTPHARIGVSPVSFAPHSSVQTDNTSIGSPSMETISSVPSVKKKSIFIAIGAVLAAACLFVFLFEWSRRRNKRKGIIWIGYPKVMNSLPRDPDGSHFSVDSLSRP</sequence>
<organism evidence="2 3">
    <name type="scientific">Aspergillus tamarii</name>
    <dbReference type="NCBI Taxonomy" id="41984"/>
    <lineage>
        <taxon>Eukaryota</taxon>
        <taxon>Fungi</taxon>
        <taxon>Dikarya</taxon>
        <taxon>Ascomycota</taxon>
        <taxon>Pezizomycotina</taxon>
        <taxon>Eurotiomycetes</taxon>
        <taxon>Eurotiomycetidae</taxon>
        <taxon>Eurotiales</taxon>
        <taxon>Aspergillaceae</taxon>
        <taxon>Aspergillus</taxon>
        <taxon>Aspergillus subgen. Circumdati</taxon>
    </lineage>
</organism>
<proteinExistence type="predicted"/>
<dbReference type="OrthoDB" id="10355804at2759"/>